<gene>
    <name evidence="1" type="ORF">SAMN05216417_104184</name>
</gene>
<reference evidence="1 2" key="1">
    <citation type="submission" date="2016-10" db="EMBL/GenBank/DDBJ databases">
        <authorList>
            <person name="de Groot N.N."/>
        </authorList>
    </citation>
    <scope>NUCLEOTIDE SEQUENCE [LARGE SCALE GENOMIC DNA]</scope>
    <source>
        <strain evidence="1 2">Nl14</strain>
    </source>
</reference>
<organism evidence="1 2">
    <name type="scientific">Nitrosospira multiformis</name>
    <dbReference type="NCBI Taxonomy" id="1231"/>
    <lineage>
        <taxon>Bacteria</taxon>
        <taxon>Pseudomonadati</taxon>
        <taxon>Pseudomonadota</taxon>
        <taxon>Betaproteobacteria</taxon>
        <taxon>Nitrosomonadales</taxon>
        <taxon>Nitrosomonadaceae</taxon>
        <taxon>Nitrosospira</taxon>
    </lineage>
</organism>
<name>A0A1I7GET0_9PROT</name>
<dbReference type="Proteomes" id="UP000182649">
    <property type="component" value="Unassembled WGS sequence"/>
</dbReference>
<sequence>MTSINTLNGAGLERYVRKPGIESEETGQMILPLGDSDASDFATLLQIHTPPPIHRNDLAGDVRRI</sequence>
<dbReference type="AlphaFoldDB" id="A0A1I7GET0"/>
<dbReference type="EMBL" id="FPBZ01000004">
    <property type="protein sequence ID" value="SFU46972.1"/>
    <property type="molecule type" value="Genomic_DNA"/>
</dbReference>
<proteinExistence type="predicted"/>
<evidence type="ECO:0000313" key="1">
    <source>
        <dbReference type="EMBL" id="SFU46972.1"/>
    </source>
</evidence>
<protein>
    <submittedName>
        <fullName evidence="1">Uncharacterized protein</fullName>
    </submittedName>
</protein>
<evidence type="ECO:0000313" key="2">
    <source>
        <dbReference type="Proteomes" id="UP000182649"/>
    </source>
</evidence>
<accession>A0A1I7GET0</accession>